<accession>A0ABV4H3K3</accession>
<dbReference type="Pfam" id="PF08310">
    <property type="entry name" value="LGFP"/>
    <property type="match status" value="4"/>
</dbReference>
<organism evidence="3 4">
    <name type="scientific">Kineococcus halophytocola</name>
    <dbReference type="NCBI Taxonomy" id="3234027"/>
    <lineage>
        <taxon>Bacteria</taxon>
        <taxon>Bacillati</taxon>
        <taxon>Actinomycetota</taxon>
        <taxon>Actinomycetes</taxon>
        <taxon>Kineosporiales</taxon>
        <taxon>Kineosporiaceae</taxon>
        <taxon>Kineococcus</taxon>
    </lineage>
</organism>
<feature type="signal peptide" evidence="1">
    <location>
        <begin position="1"/>
        <end position="41"/>
    </location>
</feature>
<dbReference type="CDD" id="cd05379">
    <property type="entry name" value="CAP_bacterial"/>
    <property type="match status" value="1"/>
</dbReference>
<protein>
    <submittedName>
        <fullName evidence="3">CAP domain-containing protein</fullName>
    </submittedName>
</protein>
<dbReference type="RefSeq" id="WP_370442369.1">
    <property type="nucleotide sequence ID" value="NZ_JBGFTU010000018.1"/>
</dbReference>
<evidence type="ECO:0000313" key="4">
    <source>
        <dbReference type="Proteomes" id="UP001565927"/>
    </source>
</evidence>
<feature type="domain" description="SCP" evidence="2">
    <location>
        <begin position="68"/>
        <end position="185"/>
    </location>
</feature>
<evidence type="ECO:0000256" key="1">
    <source>
        <dbReference type="SAM" id="SignalP"/>
    </source>
</evidence>
<dbReference type="PANTHER" id="PTHR31157">
    <property type="entry name" value="SCP DOMAIN-CONTAINING PROTEIN"/>
    <property type="match status" value="1"/>
</dbReference>
<dbReference type="InterPro" id="IPR014044">
    <property type="entry name" value="CAP_dom"/>
</dbReference>
<keyword evidence="4" id="KW-1185">Reference proteome</keyword>
<sequence>MTRLTPHRPRRASGLGPVLAPVLAALVALPCAGLAVDVATAAPAVAAGPVQVLQPVVPAATQQQQILDGLNRERAAVGAPALTLDPTLQTVAQDWADALGQGDGMRHNPDLGRLLSDFPRWGEIVATADMGNADTRGLENGDLAVDTWMRSDPHRAVLQDRTYTAVGIGLVYTTLFSGGRTVWRSYWVADFGSPRRTPLVAQNPDGSRSYAGVPVKGAILATYTAAGANGGHLGLPVGRELGPLRSGGYGQHFAGGSVYWSAASGAAAVRGGIRDRWAALGWENGWLGYPTGSEFPVRGGLAQRFQGGTVYWSPATGAQALGGAVLAGYGAAGWEDGPLGFPTTTSAPLRGGSFAHFQGGSVYAGPAGTFVVAGPVRAAWAAQGWEAGALGYPASAQFGGLLAGGSGQHFTGGSVYSSPASGTHAVPAAVRDVWAARGWETGVLGYPVSEARRSGDAVVQDFQGGQVSVRGGAAQVRTPSVARTARVR</sequence>
<dbReference type="Proteomes" id="UP001565927">
    <property type="component" value="Unassembled WGS sequence"/>
</dbReference>
<comment type="caution">
    <text evidence="3">The sequence shown here is derived from an EMBL/GenBank/DDBJ whole genome shotgun (WGS) entry which is preliminary data.</text>
</comment>
<dbReference type="EMBL" id="JBGFTU010000018">
    <property type="protein sequence ID" value="MEZ0166148.1"/>
    <property type="molecule type" value="Genomic_DNA"/>
</dbReference>
<evidence type="ECO:0000313" key="3">
    <source>
        <dbReference type="EMBL" id="MEZ0166148.1"/>
    </source>
</evidence>
<gene>
    <name evidence="3" type="ORF">AB2L27_15420</name>
</gene>
<dbReference type="SUPFAM" id="SSF55797">
    <property type="entry name" value="PR-1-like"/>
    <property type="match status" value="1"/>
</dbReference>
<evidence type="ECO:0000259" key="2">
    <source>
        <dbReference type="Pfam" id="PF00188"/>
    </source>
</evidence>
<feature type="chain" id="PRO_5046750843" evidence="1">
    <location>
        <begin position="42"/>
        <end position="488"/>
    </location>
</feature>
<keyword evidence="1" id="KW-0732">Signal</keyword>
<dbReference type="InterPro" id="IPR035940">
    <property type="entry name" value="CAP_sf"/>
</dbReference>
<dbReference type="PANTHER" id="PTHR31157:SF1">
    <property type="entry name" value="SCP DOMAIN-CONTAINING PROTEIN"/>
    <property type="match status" value="1"/>
</dbReference>
<name>A0ABV4H3K3_9ACTN</name>
<proteinExistence type="predicted"/>
<reference evidence="3 4" key="1">
    <citation type="submission" date="2024-07" db="EMBL/GenBank/DDBJ databases">
        <authorList>
            <person name="Thanompreechachai J."/>
            <person name="Duangmal K."/>
        </authorList>
    </citation>
    <scope>NUCLEOTIDE SEQUENCE [LARGE SCALE GENOMIC DNA]</scope>
    <source>
        <strain evidence="3 4">LSe6-4</strain>
    </source>
</reference>
<dbReference type="InterPro" id="IPR013207">
    <property type="entry name" value="LGFP"/>
</dbReference>
<dbReference type="Gene3D" id="3.40.33.10">
    <property type="entry name" value="CAP"/>
    <property type="match status" value="1"/>
</dbReference>
<dbReference type="Pfam" id="PF00188">
    <property type="entry name" value="CAP"/>
    <property type="match status" value="1"/>
</dbReference>